<dbReference type="InParanoid" id="A0A3N4LVU8"/>
<dbReference type="AlphaFoldDB" id="A0A3N4LVU8"/>
<dbReference type="OrthoDB" id="5427804at2759"/>
<feature type="region of interest" description="Disordered" evidence="1">
    <location>
        <begin position="45"/>
        <end position="76"/>
    </location>
</feature>
<proteinExistence type="predicted"/>
<reference evidence="2 3" key="1">
    <citation type="journal article" date="2018" name="Nat. Ecol. Evol.">
        <title>Pezizomycetes genomes reveal the molecular basis of ectomycorrhizal truffle lifestyle.</title>
        <authorList>
            <person name="Murat C."/>
            <person name="Payen T."/>
            <person name="Noel B."/>
            <person name="Kuo A."/>
            <person name="Morin E."/>
            <person name="Chen J."/>
            <person name="Kohler A."/>
            <person name="Krizsan K."/>
            <person name="Balestrini R."/>
            <person name="Da Silva C."/>
            <person name="Montanini B."/>
            <person name="Hainaut M."/>
            <person name="Levati E."/>
            <person name="Barry K.W."/>
            <person name="Belfiori B."/>
            <person name="Cichocki N."/>
            <person name="Clum A."/>
            <person name="Dockter R.B."/>
            <person name="Fauchery L."/>
            <person name="Guy J."/>
            <person name="Iotti M."/>
            <person name="Le Tacon F."/>
            <person name="Lindquist E.A."/>
            <person name="Lipzen A."/>
            <person name="Malagnac F."/>
            <person name="Mello A."/>
            <person name="Molinier V."/>
            <person name="Miyauchi S."/>
            <person name="Poulain J."/>
            <person name="Riccioni C."/>
            <person name="Rubini A."/>
            <person name="Sitrit Y."/>
            <person name="Splivallo R."/>
            <person name="Traeger S."/>
            <person name="Wang M."/>
            <person name="Zifcakova L."/>
            <person name="Wipf D."/>
            <person name="Zambonelli A."/>
            <person name="Paolocci F."/>
            <person name="Nowrousian M."/>
            <person name="Ottonello S."/>
            <person name="Baldrian P."/>
            <person name="Spatafora J.W."/>
            <person name="Henrissat B."/>
            <person name="Nagy L.G."/>
            <person name="Aury J.M."/>
            <person name="Wincker P."/>
            <person name="Grigoriev I.V."/>
            <person name="Bonfante P."/>
            <person name="Martin F.M."/>
        </authorList>
    </citation>
    <scope>NUCLEOTIDE SEQUENCE [LARGE SCALE GENOMIC DNA]</scope>
    <source>
        <strain evidence="2 3">ATCC MYA-4762</strain>
    </source>
</reference>
<evidence type="ECO:0000313" key="2">
    <source>
        <dbReference type="EMBL" id="RPB22155.1"/>
    </source>
</evidence>
<keyword evidence="3" id="KW-1185">Reference proteome</keyword>
<evidence type="ECO:0000256" key="1">
    <source>
        <dbReference type="SAM" id="MobiDB-lite"/>
    </source>
</evidence>
<protein>
    <submittedName>
        <fullName evidence="2">Uncharacterized protein</fullName>
    </submittedName>
</protein>
<dbReference type="EMBL" id="ML121554">
    <property type="protein sequence ID" value="RPB22155.1"/>
    <property type="molecule type" value="Genomic_DNA"/>
</dbReference>
<evidence type="ECO:0000313" key="3">
    <source>
        <dbReference type="Proteomes" id="UP000267821"/>
    </source>
</evidence>
<sequence>MIKHIRIIIRSFQKCGITVALDGSEDQNINIHGLDGYTVGAIELEEESESSESDSSESEPDGAGLPSHIHLGKEII</sequence>
<feature type="compositionally biased region" description="Acidic residues" evidence="1">
    <location>
        <begin position="45"/>
        <end position="60"/>
    </location>
</feature>
<dbReference type="Proteomes" id="UP000267821">
    <property type="component" value="Unassembled WGS sequence"/>
</dbReference>
<name>A0A3N4LVU8_9PEZI</name>
<accession>A0A3N4LVU8</accession>
<organism evidence="2 3">
    <name type="scientific">Terfezia boudieri ATCC MYA-4762</name>
    <dbReference type="NCBI Taxonomy" id="1051890"/>
    <lineage>
        <taxon>Eukaryota</taxon>
        <taxon>Fungi</taxon>
        <taxon>Dikarya</taxon>
        <taxon>Ascomycota</taxon>
        <taxon>Pezizomycotina</taxon>
        <taxon>Pezizomycetes</taxon>
        <taxon>Pezizales</taxon>
        <taxon>Pezizaceae</taxon>
        <taxon>Terfezia</taxon>
    </lineage>
</organism>
<gene>
    <name evidence="2" type="ORF">L211DRAFT_351367</name>
</gene>